<evidence type="ECO:0000259" key="10">
    <source>
        <dbReference type="SMART" id="SM01390"/>
    </source>
</evidence>
<keyword evidence="4 7" id="KW-0689">Ribosomal protein</keyword>
<accession>A0A023PXF7</accession>
<dbReference type="Pfam" id="PF01479">
    <property type="entry name" value="S4"/>
    <property type="match status" value="1"/>
</dbReference>
<dbReference type="HAMAP" id="MF_01306_B">
    <property type="entry name" value="Ribosomal_uS4_B"/>
    <property type="match status" value="1"/>
</dbReference>
<dbReference type="GO" id="GO:0019843">
    <property type="term" value="F:rRNA binding"/>
    <property type="evidence" value="ECO:0007669"/>
    <property type="project" value="UniProtKB-UniRule"/>
</dbReference>
<evidence type="ECO:0000256" key="2">
    <source>
        <dbReference type="ARBA" id="ARBA00022730"/>
    </source>
</evidence>
<evidence type="ECO:0000256" key="8">
    <source>
        <dbReference type="RuleBase" id="RU003699"/>
    </source>
</evidence>
<dbReference type="PROSITE" id="PS50889">
    <property type="entry name" value="S4"/>
    <property type="match status" value="1"/>
</dbReference>
<dbReference type="GO" id="GO:0006412">
    <property type="term" value="P:translation"/>
    <property type="evidence" value="ECO:0007669"/>
    <property type="project" value="UniProtKB-UniRule"/>
</dbReference>
<dbReference type="InterPro" id="IPR036986">
    <property type="entry name" value="S4_RNA-bd_sf"/>
</dbReference>
<dbReference type="RefSeq" id="WP_025419773.1">
    <property type="nucleotide sequence ID" value="NZ_CP013704.1"/>
</dbReference>
<evidence type="ECO:0000256" key="1">
    <source>
        <dbReference type="ARBA" id="ARBA00007465"/>
    </source>
</evidence>
<dbReference type="PANTHER" id="PTHR11831:SF4">
    <property type="entry name" value="SMALL RIBOSOMAL SUBUNIT PROTEIN US4M"/>
    <property type="match status" value="1"/>
</dbReference>
<dbReference type="KEGG" id="bane:N187_03020"/>
<reference evidence="12 13" key="2">
    <citation type="submission" date="2015-12" db="EMBL/GenBank/DDBJ databases">
        <title>Chromosome of the avian spirochetosis agent Borrelia anserina Es.</title>
        <authorList>
            <person name="Elbir H."/>
            <person name="Sitlani P."/>
            <person name="Bergstroem S."/>
            <person name="Barbour A.G."/>
        </authorList>
    </citation>
    <scope>NUCLEOTIDE SEQUENCE [LARGE SCALE GENOMIC DNA]</scope>
    <source>
        <strain evidence="12 13">Es</strain>
    </source>
</reference>
<keyword evidence="3 7" id="KW-0694">RNA-binding</keyword>
<sequence>MNRKNIAKGKLVRRFGVNVFEQPKYDKLLKKKPNAPGMHGRSRRAKITEYGKQLIEKQKVKFTYGVSERQLTNIFKEARRQHGVTGNNLLALLERRIDNVVYRAGFAISRAHARQIVSHGIIMLNGRRVTIPSITLRANDMIQVKEKDSLKKLVRSNIEKTSALRKLPNWIEVNADNLNVKVTRPPSRDEIPTLANEQMIVEYYSKRA</sequence>
<organism evidence="11">
    <name type="scientific">Borrelia anserina Es</name>
    <dbReference type="NCBI Taxonomy" id="1365188"/>
    <lineage>
        <taxon>Bacteria</taxon>
        <taxon>Pseudomonadati</taxon>
        <taxon>Spirochaetota</taxon>
        <taxon>Spirochaetia</taxon>
        <taxon>Spirochaetales</taxon>
        <taxon>Borreliaceae</taxon>
        <taxon>Borrelia</taxon>
    </lineage>
</organism>
<evidence type="ECO:0000313" key="11">
    <source>
        <dbReference type="EMBL" id="AHX39230.1"/>
    </source>
</evidence>
<dbReference type="AlphaFoldDB" id="A0A023PXF7"/>
<evidence type="ECO:0000256" key="7">
    <source>
        <dbReference type="HAMAP-Rule" id="MF_01306"/>
    </source>
</evidence>
<feature type="domain" description="RNA-binding S4" evidence="9">
    <location>
        <begin position="95"/>
        <end position="159"/>
    </location>
</feature>
<dbReference type="SMART" id="SM01390">
    <property type="entry name" value="Ribosomal_S4"/>
    <property type="match status" value="1"/>
</dbReference>
<dbReference type="EMBL" id="CP013704">
    <property type="protein sequence ID" value="APR65051.1"/>
    <property type="molecule type" value="Genomic_DNA"/>
</dbReference>
<dbReference type="Proteomes" id="UP000185502">
    <property type="component" value="Chromosome"/>
</dbReference>
<evidence type="ECO:0000256" key="3">
    <source>
        <dbReference type="ARBA" id="ARBA00022884"/>
    </source>
</evidence>
<dbReference type="InterPro" id="IPR005709">
    <property type="entry name" value="Ribosomal_uS4_bac-type"/>
</dbReference>
<dbReference type="CDD" id="cd00165">
    <property type="entry name" value="S4"/>
    <property type="match status" value="1"/>
</dbReference>
<dbReference type="InterPro" id="IPR002942">
    <property type="entry name" value="S4_RNA-bd"/>
</dbReference>
<dbReference type="Pfam" id="PF00163">
    <property type="entry name" value="Ribosomal_S4"/>
    <property type="match status" value="1"/>
</dbReference>
<evidence type="ECO:0000313" key="13">
    <source>
        <dbReference type="Proteomes" id="UP000185502"/>
    </source>
</evidence>
<dbReference type="Gene3D" id="1.10.1050.10">
    <property type="entry name" value="Ribosomal Protein S4 Delta 41, Chain A, domain 1"/>
    <property type="match status" value="1"/>
</dbReference>
<comment type="function">
    <text evidence="7">With S5 and S12 plays an important role in translational accuracy.</text>
</comment>
<feature type="domain" description="Small ribosomal subunit protein uS4 N-terminal" evidence="10">
    <location>
        <begin position="3"/>
        <end position="94"/>
    </location>
</feature>
<dbReference type="InterPro" id="IPR022801">
    <property type="entry name" value="Ribosomal_uS4"/>
</dbReference>
<protein>
    <recommendedName>
        <fullName evidence="6 7">Small ribosomal subunit protein uS4</fullName>
    </recommendedName>
</protein>
<comment type="function">
    <text evidence="7">One of the primary rRNA binding proteins, it binds directly to 16S rRNA where it nucleates assembly of the body of the 30S subunit.</text>
</comment>
<dbReference type="PROSITE" id="PS00632">
    <property type="entry name" value="RIBOSOMAL_S4"/>
    <property type="match status" value="1"/>
</dbReference>
<dbReference type="PANTHER" id="PTHR11831">
    <property type="entry name" value="30S 40S RIBOSOMAL PROTEIN"/>
    <property type="match status" value="1"/>
</dbReference>
<dbReference type="GO" id="GO:0003735">
    <property type="term" value="F:structural constituent of ribosome"/>
    <property type="evidence" value="ECO:0007669"/>
    <property type="project" value="InterPro"/>
</dbReference>
<dbReference type="NCBIfam" id="NF003717">
    <property type="entry name" value="PRK05327.1"/>
    <property type="match status" value="1"/>
</dbReference>
<evidence type="ECO:0000259" key="9">
    <source>
        <dbReference type="SMART" id="SM00363"/>
    </source>
</evidence>
<dbReference type="InterPro" id="IPR018079">
    <property type="entry name" value="Ribosomal_uS4_CS"/>
</dbReference>
<comment type="similarity">
    <text evidence="1 7 8">Belongs to the universal ribosomal protein uS4 family.</text>
</comment>
<proteinExistence type="inferred from homology"/>
<keyword evidence="2 7" id="KW-0699">rRNA-binding</keyword>
<comment type="subunit">
    <text evidence="7">Part of the 30S ribosomal subunit. Contacts protein S5. The interaction surface between S4 and S5 is involved in control of translational fidelity.</text>
</comment>
<evidence type="ECO:0000313" key="12">
    <source>
        <dbReference type="EMBL" id="APR65051.1"/>
    </source>
</evidence>
<dbReference type="EMBL" id="KJ136508">
    <property type="protein sequence ID" value="AHX39230.1"/>
    <property type="molecule type" value="Genomic_DNA"/>
</dbReference>
<keyword evidence="13" id="KW-1185">Reference proteome</keyword>
<dbReference type="InterPro" id="IPR001912">
    <property type="entry name" value="Ribosomal_uS4_N"/>
</dbReference>
<evidence type="ECO:0000256" key="6">
    <source>
        <dbReference type="ARBA" id="ARBA00035254"/>
    </source>
</evidence>
<dbReference type="GO" id="GO:0042274">
    <property type="term" value="P:ribosomal small subunit biogenesis"/>
    <property type="evidence" value="ECO:0007669"/>
    <property type="project" value="TreeGrafter"/>
</dbReference>
<name>A0A023PXF7_BORAN</name>
<evidence type="ECO:0000256" key="4">
    <source>
        <dbReference type="ARBA" id="ARBA00022980"/>
    </source>
</evidence>
<gene>
    <name evidence="11" type="primary">rspD</name>
    <name evidence="7" type="synonym">rpsD</name>
    <name evidence="12" type="ORF">N187_03020</name>
</gene>
<reference evidence="11" key="1">
    <citation type="journal article" date="2014" name="Infect. Genet. Evol.">
        <title>Phylogeny of a relapsing fever Borrelia species transmitted by the hard tick Ixodes scapularis.</title>
        <authorList>
            <person name="Barbour A.G."/>
        </authorList>
    </citation>
    <scope>NUCLEOTIDE SEQUENCE</scope>
    <source>
        <strain evidence="11">Es</strain>
    </source>
</reference>
<dbReference type="NCBIfam" id="TIGR01017">
    <property type="entry name" value="rpsD_bact"/>
    <property type="match status" value="1"/>
</dbReference>
<dbReference type="SMART" id="SM00363">
    <property type="entry name" value="S4"/>
    <property type="match status" value="1"/>
</dbReference>
<dbReference type="SUPFAM" id="SSF55174">
    <property type="entry name" value="Alpha-L RNA-binding motif"/>
    <property type="match status" value="1"/>
</dbReference>
<dbReference type="GO" id="GO:0015935">
    <property type="term" value="C:small ribosomal subunit"/>
    <property type="evidence" value="ECO:0007669"/>
    <property type="project" value="InterPro"/>
</dbReference>
<evidence type="ECO:0000256" key="5">
    <source>
        <dbReference type="ARBA" id="ARBA00023274"/>
    </source>
</evidence>
<keyword evidence="5 7" id="KW-0687">Ribonucleoprotein</keyword>
<dbReference type="Gene3D" id="3.10.290.10">
    <property type="entry name" value="RNA-binding S4 domain"/>
    <property type="match status" value="1"/>
</dbReference>
<dbReference type="FunFam" id="3.10.290.10:FF:000001">
    <property type="entry name" value="30S ribosomal protein S4"/>
    <property type="match status" value="1"/>
</dbReference>